<dbReference type="EMBL" id="CP006773">
    <property type="protein sequence ID" value="AHC99529.1"/>
    <property type="molecule type" value="Genomic_DNA"/>
</dbReference>
<feature type="domain" description="Response regulatory" evidence="2">
    <location>
        <begin position="1"/>
        <end position="109"/>
    </location>
</feature>
<evidence type="ECO:0000313" key="4">
    <source>
        <dbReference type="Proteomes" id="UP000018780"/>
    </source>
</evidence>
<dbReference type="Proteomes" id="UP000018780">
    <property type="component" value="Chromosome"/>
</dbReference>
<dbReference type="GO" id="GO:0000160">
    <property type="term" value="P:phosphorelay signal transduction system"/>
    <property type="evidence" value="ECO:0007669"/>
    <property type="project" value="InterPro"/>
</dbReference>
<evidence type="ECO:0000259" key="2">
    <source>
        <dbReference type="PROSITE" id="PS50110"/>
    </source>
</evidence>
<keyword evidence="3" id="KW-0418">Kinase</keyword>
<evidence type="ECO:0000313" key="3">
    <source>
        <dbReference type="EMBL" id="AHC99529.1"/>
    </source>
</evidence>
<protein>
    <submittedName>
        <fullName evidence="3">Histidine kinase</fullName>
    </submittedName>
</protein>
<dbReference type="HOGENOM" id="CLU_000445_69_11_5"/>
<gene>
    <name evidence="3" type="ORF">METH_01335</name>
</gene>
<evidence type="ECO:0000256" key="1">
    <source>
        <dbReference type="PROSITE-ProRule" id="PRU00169"/>
    </source>
</evidence>
<reference evidence="3 4" key="1">
    <citation type="submission" date="2013-09" db="EMBL/GenBank/DDBJ databases">
        <authorList>
            <consortium name="DOE Joint Genome Institute"/>
            <person name="Klenk H.-P."/>
            <person name="Huntemann M."/>
            <person name="Han J."/>
            <person name="Chen A."/>
            <person name="Kyrpides N."/>
            <person name="Mavromatis K."/>
            <person name="Markowitz V."/>
            <person name="Palaniappan K."/>
            <person name="Ivanova N."/>
            <person name="Schaumberg A."/>
            <person name="Pati A."/>
            <person name="Liolios K."/>
            <person name="Nordberg H.P."/>
            <person name="Cantor M.N."/>
            <person name="Hua S.X."/>
            <person name="Woyke T."/>
        </authorList>
    </citation>
    <scope>NUCLEOTIDE SEQUENCE [LARGE SCALE GENOMIC DNA]</scope>
    <source>
        <strain evidence="3 4">DSM 14336</strain>
    </source>
</reference>
<dbReference type="Gene3D" id="3.40.50.2300">
    <property type="match status" value="1"/>
</dbReference>
<sequence length="116" mass="12241">MIVEDEFLIAMDLAETVREAGADVVGPAASVNEALDLLSSHRITVAVLDVNLGKEQSLAVAERLTGDQIPFVYHTGQKALLGTSSWPEAPVISKPAIPSVFVAMIADAAAKRSDQL</sequence>
<proteinExistence type="predicted"/>
<dbReference type="PROSITE" id="PS50110">
    <property type="entry name" value="RESPONSE_REGULATORY"/>
    <property type="match status" value="1"/>
</dbReference>
<dbReference type="InterPro" id="IPR011006">
    <property type="entry name" value="CheY-like_superfamily"/>
</dbReference>
<dbReference type="KEGG" id="lmd:METH_01335"/>
<feature type="modified residue" description="4-aspartylphosphate" evidence="1">
    <location>
        <position position="49"/>
    </location>
</feature>
<accession>V9VQC0</accession>
<dbReference type="STRING" id="999552.METH_01335"/>
<dbReference type="InterPro" id="IPR001789">
    <property type="entry name" value="Sig_transdc_resp-reg_receiver"/>
</dbReference>
<dbReference type="SUPFAM" id="SSF52172">
    <property type="entry name" value="CheY-like"/>
    <property type="match status" value="1"/>
</dbReference>
<dbReference type="AlphaFoldDB" id="V9VQC0"/>
<keyword evidence="4" id="KW-1185">Reference proteome</keyword>
<keyword evidence="1" id="KW-0597">Phosphoprotein</keyword>
<name>V9VQC0_9RHOB</name>
<dbReference type="Pfam" id="PF00072">
    <property type="entry name" value="Response_reg"/>
    <property type="match status" value="1"/>
</dbReference>
<dbReference type="PATRIC" id="fig|999552.6.peg.262"/>
<dbReference type="GO" id="GO:0016301">
    <property type="term" value="F:kinase activity"/>
    <property type="evidence" value="ECO:0007669"/>
    <property type="project" value="UniProtKB-KW"/>
</dbReference>
<keyword evidence="3" id="KW-0808">Transferase</keyword>
<organism evidence="3 4">
    <name type="scientific">Leisingera methylohalidivorans DSM 14336</name>
    <dbReference type="NCBI Taxonomy" id="999552"/>
    <lineage>
        <taxon>Bacteria</taxon>
        <taxon>Pseudomonadati</taxon>
        <taxon>Pseudomonadota</taxon>
        <taxon>Alphaproteobacteria</taxon>
        <taxon>Rhodobacterales</taxon>
        <taxon>Roseobacteraceae</taxon>
        <taxon>Leisingera</taxon>
    </lineage>
</organism>